<evidence type="ECO:0000256" key="3">
    <source>
        <dbReference type="PROSITE-ProRule" id="PRU10038"/>
    </source>
</evidence>
<comment type="similarity">
    <text evidence="1">Belongs to the 'GDXG' lipolytic enzyme family.</text>
</comment>
<organism evidence="5 6">
    <name type="scientific">Siculibacillus lacustris</name>
    <dbReference type="NCBI Taxonomy" id="1549641"/>
    <lineage>
        <taxon>Bacteria</taxon>
        <taxon>Pseudomonadati</taxon>
        <taxon>Pseudomonadota</taxon>
        <taxon>Alphaproteobacteria</taxon>
        <taxon>Hyphomicrobiales</taxon>
        <taxon>Ancalomicrobiaceae</taxon>
        <taxon>Siculibacillus</taxon>
    </lineage>
</organism>
<dbReference type="Pfam" id="PF07859">
    <property type="entry name" value="Abhydrolase_3"/>
    <property type="match status" value="1"/>
</dbReference>
<dbReference type="InterPro" id="IPR050300">
    <property type="entry name" value="GDXG_lipolytic_enzyme"/>
</dbReference>
<comment type="caution">
    <text evidence="5">The sequence shown here is derived from an EMBL/GenBank/DDBJ whole genome shotgun (WGS) entry which is preliminary data.</text>
</comment>
<dbReference type="InterPro" id="IPR029058">
    <property type="entry name" value="AB_hydrolase_fold"/>
</dbReference>
<dbReference type="PANTHER" id="PTHR48081">
    <property type="entry name" value="AB HYDROLASE SUPERFAMILY PROTEIN C4A8.06C"/>
    <property type="match status" value="1"/>
</dbReference>
<proteinExistence type="inferred from homology"/>
<dbReference type="InterPro" id="IPR002168">
    <property type="entry name" value="Lipase_GDXG_HIS_AS"/>
</dbReference>
<gene>
    <name evidence="5" type="ORF">EYW49_16085</name>
</gene>
<feature type="active site" evidence="3">
    <location>
        <position position="167"/>
    </location>
</feature>
<feature type="domain" description="Alpha/beta hydrolase fold-3" evidence="4">
    <location>
        <begin position="89"/>
        <end position="296"/>
    </location>
</feature>
<reference evidence="5 6" key="1">
    <citation type="submission" date="2019-02" db="EMBL/GenBank/DDBJ databases">
        <title>Siculibacillus lacustris gen. nov., sp. nov., a new rosette-forming bacterium isolated from a freshwater crater lake (Lake St. Ana, Romania).</title>
        <authorList>
            <person name="Felfoldi T."/>
            <person name="Marton Z."/>
            <person name="Szabo A."/>
            <person name="Mentes A."/>
            <person name="Boka K."/>
            <person name="Marialigeti K."/>
            <person name="Mathe I."/>
            <person name="Koncz M."/>
            <person name="Schumann P."/>
            <person name="Toth E."/>
        </authorList>
    </citation>
    <scope>NUCLEOTIDE SEQUENCE [LARGE SCALE GENOMIC DNA]</scope>
    <source>
        <strain evidence="5 6">SA-279</strain>
    </source>
</reference>
<dbReference type="PANTHER" id="PTHR48081:SF8">
    <property type="entry name" value="ALPHA_BETA HYDROLASE FOLD-3 DOMAIN-CONTAINING PROTEIN-RELATED"/>
    <property type="match status" value="1"/>
</dbReference>
<dbReference type="InterPro" id="IPR033140">
    <property type="entry name" value="Lipase_GDXG_put_SER_AS"/>
</dbReference>
<dbReference type="RefSeq" id="WP_131310649.1">
    <property type="nucleotide sequence ID" value="NZ_SJFN01000026.1"/>
</dbReference>
<dbReference type="InterPro" id="IPR013094">
    <property type="entry name" value="AB_hydrolase_3"/>
</dbReference>
<protein>
    <submittedName>
        <fullName evidence="5">Alpha/beta hydrolase</fullName>
    </submittedName>
</protein>
<keyword evidence="2 5" id="KW-0378">Hydrolase</keyword>
<dbReference type="PROSITE" id="PS01174">
    <property type="entry name" value="LIPASE_GDXG_SER"/>
    <property type="match status" value="1"/>
</dbReference>
<name>A0A4Q9VJ55_9HYPH</name>
<dbReference type="Gene3D" id="3.40.50.1820">
    <property type="entry name" value="alpha/beta hydrolase"/>
    <property type="match status" value="1"/>
</dbReference>
<dbReference type="PROSITE" id="PS01173">
    <property type="entry name" value="LIPASE_GDXG_HIS"/>
    <property type="match status" value="1"/>
</dbReference>
<sequence length="320" mass="33219">MAQGTGTETAADPLDAEMAAVVAALAAAPAPDPDAPLAVRRRAVDDAARDWVGADTVACPTRDLTVPGGDGEPCRARLHGTLDDDGPVILHLHGGGWTFGSIDSHDDLTRRLAVASGRPVLSLDYRLAPEHPFPAPLDDALAALDFLERGGLGRPIAARRLVVAGDSAGAHLALAALLARRDAGRPALAAGLLFYGCLAPDFETASQRAFGADETFLLSTERMRWYWANLLGAIPAETTGLAAPLRADLAGLPPLFLDAASHDPLRDDTLRLAARLAAIGAPHRLQITGGVVHGYLRFARALAPARATIEAAAAFAATTA</sequence>
<keyword evidence="6" id="KW-1185">Reference proteome</keyword>
<evidence type="ECO:0000313" key="5">
    <source>
        <dbReference type="EMBL" id="TBW35338.1"/>
    </source>
</evidence>
<dbReference type="GO" id="GO:0016787">
    <property type="term" value="F:hydrolase activity"/>
    <property type="evidence" value="ECO:0007669"/>
    <property type="project" value="UniProtKB-KW"/>
</dbReference>
<dbReference type="Proteomes" id="UP000292781">
    <property type="component" value="Unassembled WGS sequence"/>
</dbReference>
<dbReference type="AlphaFoldDB" id="A0A4Q9VJ55"/>
<dbReference type="EMBL" id="SJFN01000026">
    <property type="protein sequence ID" value="TBW35338.1"/>
    <property type="molecule type" value="Genomic_DNA"/>
</dbReference>
<accession>A0A4Q9VJ55</accession>
<evidence type="ECO:0000313" key="6">
    <source>
        <dbReference type="Proteomes" id="UP000292781"/>
    </source>
</evidence>
<dbReference type="OrthoDB" id="9806180at2"/>
<evidence type="ECO:0000256" key="1">
    <source>
        <dbReference type="ARBA" id="ARBA00010515"/>
    </source>
</evidence>
<evidence type="ECO:0000259" key="4">
    <source>
        <dbReference type="Pfam" id="PF07859"/>
    </source>
</evidence>
<dbReference type="SUPFAM" id="SSF53474">
    <property type="entry name" value="alpha/beta-Hydrolases"/>
    <property type="match status" value="1"/>
</dbReference>
<evidence type="ECO:0000256" key="2">
    <source>
        <dbReference type="ARBA" id="ARBA00022801"/>
    </source>
</evidence>